<dbReference type="EMBL" id="JAGDFL010001799">
    <property type="protein sequence ID" value="KAG7375251.1"/>
    <property type="molecule type" value="Genomic_DNA"/>
</dbReference>
<feature type="signal peptide" evidence="2">
    <location>
        <begin position="1"/>
        <end position="18"/>
    </location>
</feature>
<evidence type="ECO:0000256" key="2">
    <source>
        <dbReference type="SAM" id="SignalP"/>
    </source>
</evidence>
<feature type="transmembrane region" description="Helical" evidence="1">
    <location>
        <begin position="144"/>
        <end position="163"/>
    </location>
</feature>
<keyword evidence="1" id="KW-0472">Membrane</keyword>
<comment type="caution">
    <text evidence="3">The sequence shown here is derived from an EMBL/GenBank/DDBJ whole genome shotgun (WGS) entry which is preliminary data.</text>
</comment>
<reference evidence="3" key="1">
    <citation type="submission" date="2021-02" db="EMBL/GenBank/DDBJ databases">
        <authorList>
            <person name="Palmer J.M."/>
        </authorList>
    </citation>
    <scope>NUCLEOTIDE SEQUENCE</scope>
    <source>
        <strain evidence="3">SCRP23</strain>
    </source>
</reference>
<organism evidence="3 4">
    <name type="scientific">Phytophthora boehmeriae</name>
    <dbReference type="NCBI Taxonomy" id="109152"/>
    <lineage>
        <taxon>Eukaryota</taxon>
        <taxon>Sar</taxon>
        <taxon>Stramenopiles</taxon>
        <taxon>Oomycota</taxon>
        <taxon>Peronosporomycetes</taxon>
        <taxon>Peronosporales</taxon>
        <taxon>Peronosporaceae</taxon>
        <taxon>Phytophthora</taxon>
    </lineage>
</organism>
<feature type="chain" id="PRO_5035762711" evidence="2">
    <location>
        <begin position="19"/>
        <end position="250"/>
    </location>
</feature>
<keyword evidence="2" id="KW-0732">Signal</keyword>
<evidence type="ECO:0000313" key="4">
    <source>
        <dbReference type="Proteomes" id="UP000693981"/>
    </source>
</evidence>
<evidence type="ECO:0000256" key="1">
    <source>
        <dbReference type="SAM" id="Phobius"/>
    </source>
</evidence>
<sequence>MNSFQFFLSFFLAFVASSKDTIVPQDNLDNLIAPWRFVLHIKLPFTVLDITRLDPESVIAQQLLWHESRLEKGKFMMNFLIITSGIQDTYYDTHDNDKHLPYMATASLAILWLVLRPLYIAVVRNTTPLERHEWLHITIGELSLRLYFAWLTCAVYFGVVDISQHLFGHHFNFDVYVVILTTFLALACTAFIFVRDPVVVFIMAWVVVGLADRKVTFESDAQETFDKLQTVGNTIKPVLLLVLLIYAIRL</sequence>
<dbReference type="Proteomes" id="UP000693981">
    <property type="component" value="Unassembled WGS sequence"/>
</dbReference>
<dbReference type="AlphaFoldDB" id="A0A8T1V2U8"/>
<feature type="transmembrane region" description="Helical" evidence="1">
    <location>
        <begin position="175"/>
        <end position="194"/>
    </location>
</feature>
<accession>A0A8T1V2U8</accession>
<keyword evidence="1" id="KW-0812">Transmembrane</keyword>
<dbReference type="OrthoDB" id="129710at2759"/>
<evidence type="ECO:0000313" key="3">
    <source>
        <dbReference type="EMBL" id="KAG7375251.1"/>
    </source>
</evidence>
<feature type="transmembrane region" description="Helical" evidence="1">
    <location>
        <begin position="100"/>
        <end position="123"/>
    </location>
</feature>
<protein>
    <submittedName>
        <fullName evidence="3">Uncharacterized protein</fullName>
    </submittedName>
</protein>
<name>A0A8T1V2U8_9STRA</name>
<proteinExistence type="predicted"/>
<keyword evidence="1" id="KW-1133">Transmembrane helix</keyword>
<keyword evidence="4" id="KW-1185">Reference proteome</keyword>
<gene>
    <name evidence="3" type="ORF">PHYBOEH_002958</name>
</gene>